<keyword evidence="1" id="KW-0812">Transmembrane</keyword>
<proteinExistence type="predicted"/>
<feature type="transmembrane region" description="Helical" evidence="1">
    <location>
        <begin position="170"/>
        <end position="195"/>
    </location>
</feature>
<feature type="transmembrane region" description="Helical" evidence="1">
    <location>
        <begin position="260"/>
        <end position="279"/>
    </location>
</feature>
<sequence>MNLWSIINIVLNFITLINSISSTIICLLIFLLVIIFHRQTLTVPLLLACHTCLTLLISSIMLASMATSSLFGFFGIVMQQHGNTKWCHWRGFLIHAVLCVLYDSYILQATYRLFRVVFYRQRILHNFLLYCVIIFIASLFGLISISPVIIRGDIIYLSSEYYCQTPFTNISAIMYIAIRLFLLPILLIAIIYIFLLNHIRQTRLLCNNYHRRSKHNRRNLIVIRRLLLMLTFLISLGFPSMIFLIILIFTGHLVLLTYRVGWLFVSFSLIFLSYMLIQLTRPLKKTMRKFLRCETS</sequence>
<reference evidence="2" key="1">
    <citation type="submission" date="2021-02" db="EMBL/GenBank/DDBJ databases">
        <authorList>
            <person name="Nowell W R."/>
        </authorList>
    </citation>
    <scope>NUCLEOTIDE SEQUENCE</scope>
</reference>
<comment type="caution">
    <text evidence="2">The sequence shown here is derived from an EMBL/GenBank/DDBJ whole genome shotgun (WGS) entry which is preliminary data.</text>
</comment>
<accession>A0A814YDM7</accession>
<feature type="transmembrane region" description="Helical" evidence="1">
    <location>
        <begin position="6"/>
        <end position="33"/>
    </location>
</feature>
<keyword evidence="1" id="KW-0472">Membrane</keyword>
<evidence type="ECO:0000256" key="1">
    <source>
        <dbReference type="SAM" id="Phobius"/>
    </source>
</evidence>
<feature type="transmembrane region" description="Helical" evidence="1">
    <location>
        <begin position="226"/>
        <end position="254"/>
    </location>
</feature>
<organism evidence="2 3">
    <name type="scientific">Rotaria sordida</name>
    <dbReference type="NCBI Taxonomy" id="392033"/>
    <lineage>
        <taxon>Eukaryota</taxon>
        <taxon>Metazoa</taxon>
        <taxon>Spiralia</taxon>
        <taxon>Gnathifera</taxon>
        <taxon>Rotifera</taxon>
        <taxon>Eurotatoria</taxon>
        <taxon>Bdelloidea</taxon>
        <taxon>Philodinida</taxon>
        <taxon>Philodinidae</taxon>
        <taxon>Rotaria</taxon>
    </lineage>
</organism>
<dbReference type="Gene3D" id="1.20.1070.10">
    <property type="entry name" value="Rhodopsin 7-helix transmembrane proteins"/>
    <property type="match status" value="1"/>
</dbReference>
<feature type="transmembrane region" description="Helical" evidence="1">
    <location>
        <begin position="127"/>
        <end position="150"/>
    </location>
</feature>
<keyword evidence="1" id="KW-1133">Transmembrane helix</keyword>
<dbReference type="AlphaFoldDB" id="A0A814YDM7"/>
<gene>
    <name evidence="2" type="ORF">SEV965_LOCUS22591</name>
</gene>
<evidence type="ECO:0000313" key="2">
    <source>
        <dbReference type="EMBL" id="CAF1228956.1"/>
    </source>
</evidence>
<dbReference type="Proteomes" id="UP000663889">
    <property type="component" value="Unassembled WGS sequence"/>
</dbReference>
<feature type="transmembrane region" description="Helical" evidence="1">
    <location>
        <begin position="45"/>
        <end position="77"/>
    </location>
</feature>
<protein>
    <recommendedName>
        <fullName evidence="4">G-protein coupled receptors family 1 profile domain-containing protein</fullName>
    </recommendedName>
</protein>
<dbReference type="EMBL" id="CAJNOU010001606">
    <property type="protein sequence ID" value="CAF1228956.1"/>
    <property type="molecule type" value="Genomic_DNA"/>
</dbReference>
<evidence type="ECO:0000313" key="3">
    <source>
        <dbReference type="Proteomes" id="UP000663889"/>
    </source>
</evidence>
<evidence type="ECO:0008006" key="4">
    <source>
        <dbReference type="Google" id="ProtNLM"/>
    </source>
</evidence>
<feature type="transmembrane region" description="Helical" evidence="1">
    <location>
        <begin position="89"/>
        <end position="107"/>
    </location>
</feature>
<name>A0A814YDM7_9BILA</name>